<feature type="domain" description="C2H2-type" evidence="2">
    <location>
        <begin position="47"/>
        <end position="70"/>
    </location>
</feature>
<accession>K0QYW4</accession>
<keyword evidence="4" id="KW-1185">Reference proteome</keyword>
<comment type="caution">
    <text evidence="3">The sequence shown here is derived from an EMBL/GenBank/DDBJ whole genome shotgun (WGS) entry which is preliminary data.</text>
</comment>
<reference evidence="3 4" key="1">
    <citation type="journal article" date="2012" name="Genome Biol.">
        <title>Genome and low-iron response of an oceanic diatom adapted to chronic iron limitation.</title>
        <authorList>
            <person name="Lommer M."/>
            <person name="Specht M."/>
            <person name="Roy A.S."/>
            <person name="Kraemer L."/>
            <person name="Andreson R."/>
            <person name="Gutowska M.A."/>
            <person name="Wolf J."/>
            <person name="Bergner S.V."/>
            <person name="Schilhabel M.B."/>
            <person name="Klostermeier U.C."/>
            <person name="Beiko R.G."/>
            <person name="Rosenstiel P."/>
            <person name="Hippler M."/>
            <person name="Laroche J."/>
        </authorList>
    </citation>
    <scope>NUCLEOTIDE SEQUENCE [LARGE SCALE GENOMIC DNA]</scope>
    <source>
        <strain evidence="3 4">CCMP1005</strain>
    </source>
</reference>
<sequence length="818" mass="92306">MPITKFRCKRCDHLFTDAEWSAALADYHRMGFVRCRNPGCSALWWCCEHAECNVQCTRRNDLRRHIAKYHSSCESVDCQPAQNDHRGGADTDLEMLDAGDLCGADTGVDFGGAGSAGGSDLDAFAGYDDGEWDVCVDDTGGDLHELESLPGDDDDDEQDDDDDETLDELPEDDEDEIVDEAAVAQEVALLQLLEDGDGQGLEAGDLGQSQDETQQEDAPDELHSLFAFPFFHDHPKNRLWFWQNYIVLSRRSKLVNNLQGLHRLEHRFGGLKGVCWRALHNEKLCGEQNTLSIADSARLFKMMTVALKCSGELQEDVADLVCAEMESMTDRGSFGDDYEARTKRALEVLVKKKMSMLSNFPSPRLIIKDNHALVESLDELMNMITMSEIPVQYMEAPTEYEEAVLDEYRREHGLNATPPKQTDCNLSSVAASDLLKELKESVRSEAELNSPGSGEEAVRNTAYWSINAWSDGFERAGLKKKKKGCWMITIDFINPDGNSTSNQHTHVVALGRSSASHTTALNHILSQIVNLRKRTRRFCGITGKWIYTSIGLLSYSTDRVERSALLMTGHLGTFGMRSHWAAGMNELRLPVCNDCFDDIANNFQNNPTPTFANTVCPRACCDRWDMGSATASTTELPKHYPKNRPNPDTGDAPKFRTVFMEEVKPYRQHFDWLVEGVTFAYKNACSTNRSTMWFKQNVRDFLRSMGVNKEVQDNVCRAAAAFKANPNNSLQFIPQLWLLGIPMHRFINSPMHLLFHGIVKDIMDFCLAFAKKFEKGEQFKTFVNEHLTELESLGLDWCKLLEVPRTYWQAETSSDWQE</sequence>
<organism evidence="3 4">
    <name type="scientific">Thalassiosira oceanica</name>
    <name type="common">Marine diatom</name>
    <dbReference type="NCBI Taxonomy" id="159749"/>
    <lineage>
        <taxon>Eukaryota</taxon>
        <taxon>Sar</taxon>
        <taxon>Stramenopiles</taxon>
        <taxon>Ochrophyta</taxon>
        <taxon>Bacillariophyta</taxon>
        <taxon>Coscinodiscophyceae</taxon>
        <taxon>Thalassiosirophycidae</taxon>
        <taxon>Thalassiosirales</taxon>
        <taxon>Thalassiosiraceae</taxon>
        <taxon>Thalassiosira</taxon>
    </lineage>
</organism>
<evidence type="ECO:0000256" key="1">
    <source>
        <dbReference type="SAM" id="MobiDB-lite"/>
    </source>
</evidence>
<proteinExistence type="predicted"/>
<feature type="compositionally biased region" description="Acidic residues" evidence="1">
    <location>
        <begin position="150"/>
        <end position="175"/>
    </location>
</feature>
<name>K0QYW4_THAOC</name>
<dbReference type="InterPro" id="IPR013087">
    <property type="entry name" value="Znf_C2H2_type"/>
</dbReference>
<gene>
    <name evidence="3" type="ORF">THAOC_37390</name>
</gene>
<evidence type="ECO:0000313" key="4">
    <source>
        <dbReference type="Proteomes" id="UP000266841"/>
    </source>
</evidence>
<dbReference type="AlphaFoldDB" id="K0QYW4"/>
<dbReference type="PROSITE" id="PS00028">
    <property type="entry name" value="ZINC_FINGER_C2H2_1"/>
    <property type="match status" value="1"/>
</dbReference>
<feature type="region of interest" description="Disordered" evidence="1">
    <location>
        <begin position="632"/>
        <end position="652"/>
    </location>
</feature>
<feature type="region of interest" description="Disordered" evidence="1">
    <location>
        <begin position="136"/>
        <end position="175"/>
    </location>
</feature>
<dbReference type="Proteomes" id="UP000266841">
    <property type="component" value="Unassembled WGS sequence"/>
</dbReference>
<feature type="region of interest" description="Disordered" evidence="1">
    <location>
        <begin position="199"/>
        <end position="218"/>
    </location>
</feature>
<dbReference type="EMBL" id="AGNL01050174">
    <property type="protein sequence ID" value="EJK44100.1"/>
    <property type="molecule type" value="Genomic_DNA"/>
</dbReference>
<protein>
    <recommendedName>
        <fullName evidence="2">C2H2-type domain-containing protein</fullName>
    </recommendedName>
</protein>
<evidence type="ECO:0000259" key="2">
    <source>
        <dbReference type="PROSITE" id="PS00028"/>
    </source>
</evidence>
<evidence type="ECO:0000313" key="3">
    <source>
        <dbReference type="EMBL" id="EJK44100.1"/>
    </source>
</evidence>